<keyword evidence="2" id="KW-1185">Reference proteome</keyword>
<accession>A0ABQ9UPL5</accession>
<name>A0ABQ9UPL5_SAGOE</name>
<gene>
    <name evidence="1" type="ORF">P7K49_024480</name>
</gene>
<dbReference type="EMBL" id="JASSZA010000011">
    <property type="protein sequence ID" value="KAK2099029.1"/>
    <property type="molecule type" value="Genomic_DNA"/>
</dbReference>
<reference evidence="1 2" key="1">
    <citation type="submission" date="2023-05" db="EMBL/GenBank/DDBJ databases">
        <title>B98-5 Cell Line De Novo Hybrid Assembly: An Optical Mapping Approach.</title>
        <authorList>
            <person name="Kananen K."/>
            <person name="Auerbach J.A."/>
            <person name="Kautto E."/>
            <person name="Blachly J.S."/>
        </authorList>
    </citation>
    <scope>NUCLEOTIDE SEQUENCE [LARGE SCALE GENOMIC DNA]</scope>
    <source>
        <strain evidence="1">B95-8</strain>
        <tissue evidence="1">Cell line</tissue>
    </source>
</reference>
<protein>
    <submittedName>
        <fullName evidence="1">Uncharacterized protein</fullName>
    </submittedName>
</protein>
<organism evidence="1 2">
    <name type="scientific">Saguinus oedipus</name>
    <name type="common">Cotton-top tamarin</name>
    <name type="synonym">Oedipomidas oedipus</name>
    <dbReference type="NCBI Taxonomy" id="9490"/>
    <lineage>
        <taxon>Eukaryota</taxon>
        <taxon>Metazoa</taxon>
        <taxon>Chordata</taxon>
        <taxon>Craniata</taxon>
        <taxon>Vertebrata</taxon>
        <taxon>Euteleostomi</taxon>
        <taxon>Mammalia</taxon>
        <taxon>Eutheria</taxon>
        <taxon>Euarchontoglires</taxon>
        <taxon>Primates</taxon>
        <taxon>Haplorrhini</taxon>
        <taxon>Platyrrhini</taxon>
        <taxon>Cebidae</taxon>
        <taxon>Callitrichinae</taxon>
        <taxon>Saguinus</taxon>
    </lineage>
</organism>
<evidence type="ECO:0000313" key="1">
    <source>
        <dbReference type="EMBL" id="KAK2099029.1"/>
    </source>
</evidence>
<proteinExistence type="predicted"/>
<sequence>MRRKHSLQNWEPDLGRLLPSAGLGSAQTSSNGHSAAISWELLSHPELSRPNYLLTEH</sequence>
<dbReference type="Proteomes" id="UP001266305">
    <property type="component" value="Unassembled WGS sequence"/>
</dbReference>
<comment type="caution">
    <text evidence="1">The sequence shown here is derived from an EMBL/GenBank/DDBJ whole genome shotgun (WGS) entry which is preliminary data.</text>
</comment>
<evidence type="ECO:0000313" key="2">
    <source>
        <dbReference type="Proteomes" id="UP001266305"/>
    </source>
</evidence>